<dbReference type="EMBL" id="CP046171">
    <property type="protein sequence ID" value="QIS01864.1"/>
    <property type="molecule type" value="Genomic_DNA"/>
</dbReference>
<evidence type="ECO:0000313" key="4">
    <source>
        <dbReference type="Proteomes" id="UP000501705"/>
    </source>
</evidence>
<keyword evidence="2" id="KW-0472">Membrane</keyword>
<evidence type="ECO:0000313" key="3">
    <source>
        <dbReference type="EMBL" id="QIS01864.1"/>
    </source>
</evidence>
<feature type="region of interest" description="Disordered" evidence="1">
    <location>
        <begin position="41"/>
        <end position="61"/>
    </location>
</feature>
<proteinExistence type="predicted"/>
<protein>
    <submittedName>
        <fullName evidence="3">Uncharacterized protein</fullName>
    </submittedName>
</protein>
<feature type="transmembrane region" description="Helical" evidence="2">
    <location>
        <begin position="12"/>
        <end position="37"/>
    </location>
</feature>
<sequence>MTTVPRTGGRLFLAIAGRLFFATLATLATVVFSYLLLHPNSGQGSTPQAPHPSVSAVSPRP</sequence>
<keyword evidence="2" id="KW-1133">Transmembrane helix</keyword>
<gene>
    <name evidence="3" type="ORF">F5X71_05615</name>
</gene>
<accession>A0A6G9XLS9</accession>
<dbReference type="Proteomes" id="UP000501705">
    <property type="component" value="Chromosome"/>
</dbReference>
<dbReference type="RefSeq" id="WP_167460970.1">
    <property type="nucleotide sequence ID" value="NZ_CP046171.1"/>
</dbReference>
<name>A0A6G9XLS9_NOCBR</name>
<evidence type="ECO:0000256" key="2">
    <source>
        <dbReference type="SAM" id="Phobius"/>
    </source>
</evidence>
<reference evidence="3 4" key="1">
    <citation type="journal article" date="2019" name="ACS Chem. Biol.">
        <title>Identification and Mobilization of a Cryptic Antibiotic Biosynthesis Gene Locus from a Human-Pathogenic Nocardia Isolate.</title>
        <authorList>
            <person name="Herisse M."/>
            <person name="Ishida K."/>
            <person name="Porter J.L."/>
            <person name="Howden B."/>
            <person name="Hertweck C."/>
            <person name="Stinear T.P."/>
            <person name="Pidot S.J."/>
        </authorList>
    </citation>
    <scope>NUCLEOTIDE SEQUENCE [LARGE SCALE GENOMIC DNA]</scope>
    <source>
        <strain evidence="3 4">AUSMDU00024985</strain>
    </source>
</reference>
<keyword evidence="2" id="KW-0812">Transmembrane</keyword>
<organism evidence="3 4">
    <name type="scientific">Nocardia brasiliensis</name>
    <dbReference type="NCBI Taxonomy" id="37326"/>
    <lineage>
        <taxon>Bacteria</taxon>
        <taxon>Bacillati</taxon>
        <taxon>Actinomycetota</taxon>
        <taxon>Actinomycetes</taxon>
        <taxon>Mycobacteriales</taxon>
        <taxon>Nocardiaceae</taxon>
        <taxon>Nocardia</taxon>
    </lineage>
</organism>
<evidence type="ECO:0000256" key="1">
    <source>
        <dbReference type="SAM" id="MobiDB-lite"/>
    </source>
</evidence>
<dbReference type="AlphaFoldDB" id="A0A6G9XLS9"/>